<dbReference type="SUPFAM" id="SSF56436">
    <property type="entry name" value="C-type lectin-like"/>
    <property type="match status" value="1"/>
</dbReference>
<keyword evidence="3" id="KW-1185">Reference proteome</keyword>
<evidence type="ECO:0000313" key="2">
    <source>
        <dbReference type="EMBL" id="SHK50179.1"/>
    </source>
</evidence>
<organism evidence="2 3">
    <name type="scientific">Fibrobacter intestinalis</name>
    <dbReference type="NCBI Taxonomy" id="28122"/>
    <lineage>
        <taxon>Bacteria</taxon>
        <taxon>Pseudomonadati</taxon>
        <taxon>Fibrobacterota</taxon>
        <taxon>Fibrobacteria</taxon>
        <taxon>Fibrobacterales</taxon>
        <taxon>Fibrobacteraceae</taxon>
        <taxon>Fibrobacter</taxon>
    </lineage>
</organism>
<dbReference type="InterPro" id="IPR042095">
    <property type="entry name" value="SUMF_sf"/>
</dbReference>
<name>A0A1M6SZW8_9BACT</name>
<gene>
    <name evidence="2" type="ORF">SAMN05720469_10817</name>
</gene>
<protein>
    <submittedName>
        <fullName evidence="2">TIGR02171 family protein</fullName>
    </submittedName>
</protein>
<proteinExistence type="predicted"/>
<reference evidence="3" key="1">
    <citation type="submission" date="2016-11" db="EMBL/GenBank/DDBJ databases">
        <authorList>
            <person name="Varghese N."/>
            <person name="Submissions S."/>
        </authorList>
    </citation>
    <scope>NUCLEOTIDE SEQUENCE [LARGE SCALE GENOMIC DNA]</scope>
    <source>
        <strain evidence="3">UWOS</strain>
    </source>
</reference>
<evidence type="ECO:0000259" key="1">
    <source>
        <dbReference type="Pfam" id="PF03781"/>
    </source>
</evidence>
<dbReference type="AlphaFoldDB" id="A0A1M6SZW8"/>
<dbReference type="InterPro" id="IPR016187">
    <property type="entry name" value="CTDL_fold"/>
</dbReference>
<dbReference type="Pfam" id="PF03781">
    <property type="entry name" value="FGE-sulfatase"/>
    <property type="match status" value="1"/>
</dbReference>
<dbReference type="Gene3D" id="3.90.1580.10">
    <property type="entry name" value="paralog of FGE (formylglycine-generating enzyme)"/>
    <property type="match status" value="1"/>
</dbReference>
<dbReference type="NCBIfam" id="TIGR02171">
    <property type="entry name" value="Fb_sc_TIGR02171"/>
    <property type="match status" value="1"/>
</dbReference>
<dbReference type="Proteomes" id="UP000184275">
    <property type="component" value="Unassembled WGS sequence"/>
</dbReference>
<sequence length="562" mass="61413">MAGNAMEWVNDFLGAFQDTSVSNFIGSPDGGAIGMRILKGGSFRSSASNMHIYSRGDVYTVTSSTKADYVGFRLALGPIPDGNSFDAEKPNSSTAKALASSQELKLKVGTTLARLAFRDDEIGKIVVVEYAIGSNSFFEIQTKSDPYHPNISPNGQWIAYTTLPEGISGFKSLYVQPFNAADTSVFLYSQTSAAEPRWKIQGGDTLIYFATDGGDNTNENPFFKGKTAAVSFSKKNFGEEILLFNGSYHGGVSDDGSLAVTRAKLLRAHIGGNDTVWYHGKQACNVSLAPDSTKRVLFLDFGGKTGREFVSKNYTPHEYILIADSTGKLVQAIPAPDGYTFDHTEWTNVPDLIVATLVNADGGHSRIVLVDTRDSSVLHLVEGNELWHPSLWVSPNRNRLPSDKYAADSLGIYMTETSSIGSRIMKVKMDLFWTNRAKAQIAITGSSRTFAGVDPALLTTTGNTEAFNYSYSGQDMAATEFLIANYYLPLEKLKTLVIALDFIPTKHSRHSTTKFQATSMTSGMIFGKTAYLSIWRKSCWTTSLPNRTNTTFTAIIMDFIVP</sequence>
<dbReference type="InterPro" id="IPR022277">
    <property type="entry name" value="CHP02171_FIBSS"/>
</dbReference>
<accession>A0A1M6SZW8</accession>
<evidence type="ECO:0000313" key="3">
    <source>
        <dbReference type="Proteomes" id="UP000184275"/>
    </source>
</evidence>
<dbReference type="SUPFAM" id="SSF82171">
    <property type="entry name" value="DPP6 N-terminal domain-like"/>
    <property type="match status" value="1"/>
</dbReference>
<dbReference type="InterPro" id="IPR005532">
    <property type="entry name" value="SUMF_dom"/>
</dbReference>
<feature type="domain" description="Sulfatase-modifying factor enzyme-like" evidence="1">
    <location>
        <begin position="1"/>
        <end position="75"/>
    </location>
</feature>
<dbReference type="EMBL" id="FRAW01000008">
    <property type="protein sequence ID" value="SHK50179.1"/>
    <property type="molecule type" value="Genomic_DNA"/>
</dbReference>